<keyword evidence="5" id="KW-1185">Reference proteome</keyword>
<dbReference type="EMBL" id="KB297050">
    <property type="protein sequence ID" value="ELU11026.1"/>
    <property type="molecule type" value="Genomic_DNA"/>
</dbReference>
<reference evidence="4" key="3">
    <citation type="submission" date="2015-06" db="UniProtKB">
        <authorList>
            <consortium name="EnsemblMetazoa"/>
        </authorList>
    </citation>
    <scope>IDENTIFICATION</scope>
</reference>
<dbReference type="Pfam" id="PF09483">
    <property type="entry name" value="HpaP"/>
    <property type="match status" value="1"/>
</dbReference>
<dbReference type="InterPro" id="IPR038610">
    <property type="entry name" value="FliK-like_C_sf"/>
</dbReference>
<protein>
    <recommendedName>
        <fullName evidence="6">Flagellar hook-length control protein-like C-terminal domain-containing protein</fullName>
    </recommendedName>
</protein>
<reference evidence="5" key="1">
    <citation type="submission" date="2012-12" db="EMBL/GenBank/DDBJ databases">
        <authorList>
            <person name="Hellsten U."/>
            <person name="Grimwood J."/>
            <person name="Chapman J.A."/>
            <person name="Shapiro H."/>
            <person name="Aerts A."/>
            <person name="Otillar R.P."/>
            <person name="Terry A.Y."/>
            <person name="Boore J.L."/>
            <person name="Simakov O."/>
            <person name="Marletaz F."/>
            <person name="Cho S.-J."/>
            <person name="Edsinger-Gonzales E."/>
            <person name="Havlak P."/>
            <person name="Kuo D.-H."/>
            <person name="Larsson T."/>
            <person name="Lv J."/>
            <person name="Arendt D."/>
            <person name="Savage R."/>
            <person name="Osoegawa K."/>
            <person name="de Jong P."/>
            <person name="Lindberg D.R."/>
            <person name="Seaver E.C."/>
            <person name="Weisblat D.A."/>
            <person name="Putnam N.H."/>
            <person name="Grigoriev I.V."/>
            <person name="Rokhsar D.S."/>
        </authorList>
    </citation>
    <scope>NUCLEOTIDE SEQUENCE</scope>
    <source>
        <strain evidence="5">I ESC-2004</strain>
    </source>
</reference>
<dbReference type="InterPro" id="IPR009929">
    <property type="entry name" value="T3SS_YscO"/>
</dbReference>
<keyword evidence="1" id="KW-0175">Coiled coil</keyword>
<feature type="coiled-coil region" evidence="1">
    <location>
        <begin position="13"/>
        <end position="44"/>
    </location>
</feature>
<dbReference type="Gene3D" id="3.30.750.140">
    <property type="match status" value="1"/>
</dbReference>
<gene>
    <name evidence="3" type="ORF">CAPTEDRAFT_218543</name>
</gene>
<feature type="compositionally biased region" description="Basic and acidic residues" evidence="2">
    <location>
        <begin position="170"/>
        <end position="226"/>
    </location>
</feature>
<evidence type="ECO:0008006" key="6">
    <source>
        <dbReference type="Google" id="ProtNLM"/>
    </source>
</evidence>
<accession>R7V3U8</accession>
<dbReference type="Gene3D" id="1.10.287.1700">
    <property type="match status" value="1"/>
</dbReference>
<dbReference type="Pfam" id="PF07321">
    <property type="entry name" value="YscO"/>
    <property type="match status" value="1"/>
</dbReference>
<dbReference type="EMBL" id="AMQN01040775">
    <property type="status" value="NOT_ANNOTATED_CDS"/>
    <property type="molecule type" value="Genomic_DNA"/>
</dbReference>
<organism evidence="3">
    <name type="scientific">Capitella teleta</name>
    <name type="common">Polychaete worm</name>
    <dbReference type="NCBI Taxonomy" id="283909"/>
    <lineage>
        <taxon>Eukaryota</taxon>
        <taxon>Metazoa</taxon>
        <taxon>Spiralia</taxon>
        <taxon>Lophotrochozoa</taxon>
        <taxon>Annelida</taxon>
        <taxon>Polychaeta</taxon>
        <taxon>Sedentaria</taxon>
        <taxon>Scolecida</taxon>
        <taxon>Capitellidae</taxon>
        <taxon>Capitella</taxon>
    </lineage>
</organism>
<evidence type="ECO:0000313" key="3">
    <source>
        <dbReference type="EMBL" id="ELU11026.1"/>
    </source>
</evidence>
<evidence type="ECO:0000313" key="5">
    <source>
        <dbReference type="Proteomes" id="UP000014760"/>
    </source>
</evidence>
<dbReference type="EnsemblMetazoa" id="CapteT218543">
    <property type="protein sequence ID" value="CapteP218543"/>
    <property type="gene ID" value="CapteG218543"/>
</dbReference>
<evidence type="ECO:0000256" key="1">
    <source>
        <dbReference type="SAM" id="Coils"/>
    </source>
</evidence>
<sequence>MLKELLKVKNIREQAAEREVKLCEQELELRKQEVIQRQHEVEQRKQDLEDYVLWRSQEEQRLYDNIMNTSIQQHDLDRLKQKVAILREKDASMEQAISEAEQRVVEAEQQVTEAEQVLEMAKQAHYKAKLAVEKFEEFCKVQDEEADKEAKRLEDLEMEEFTDYNQQSRKVSERQAGDFADRMAKEKREKEKKAGGDKDQSLESLMAERSKNSKDAIKGRQEKDQGGEQMSHNMRDGSEHTQINNTQGQIKADAQLREIQQASSVKEIDAALTKLADQIQVSAKDAVNGAEVRISLKDSVLPGTEIRIQRQGGELTVTMNTSSAEAGNFLAQHEANLQKMLAERFSNDKVQVNINMSGGDNQDSDGRSRNQYVAEDNDQNSSRNDQA</sequence>
<feature type="compositionally biased region" description="Polar residues" evidence="2">
    <location>
        <begin position="352"/>
        <end position="361"/>
    </location>
</feature>
<reference evidence="3 5" key="2">
    <citation type="journal article" date="2013" name="Nature">
        <title>Insights into bilaterian evolution from three spiralian genomes.</title>
        <authorList>
            <person name="Simakov O."/>
            <person name="Marletaz F."/>
            <person name="Cho S.J."/>
            <person name="Edsinger-Gonzales E."/>
            <person name="Havlak P."/>
            <person name="Hellsten U."/>
            <person name="Kuo D.H."/>
            <person name="Larsson T."/>
            <person name="Lv J."/>
            <person name="Arendt D."/>
            <person name="Savage R."/>
            <person name="Osoegawa K."/>
            <person name="de Jong P."/>
            <person name="Grimwood J."/>
            <person name="Chapman J.A."/>
            <person name="Shapiro H."/>
            <person name="Aerts A."/>
            <person name="Otillar R.P."/>
            <person name="Terry A.Y."/>
            <person name="Boore J.L."/>
            <person name="Grigoriev I.V."/>
            <person name="Lindberg D.R."/>
            <person name="Seaver E.C."/>
            <person name="Weisblat D.A."/>
            <person name="Putnam N.H."/>
            <person name="Rokhsar D.S."/>
        </authorList>
    </citation>
    <scope>NUCLEOTIDE SEQUENCE</scope>
    <source>
        <strain evidence="3 5">I ESC-2004</strain>
    </source>
</reference>
<feature type="region of interest" description="Disordered" evidence="2">
    <location>
        <begin position="352"/>
        <end position="387"/>
    </location>
</feature>
<evidence type="ECO:0000256" key="2">
    <source>
        <dbReference type="SAM" id="MobiDB-lite"/>
    </source>
</evidence>
<dbReference type="AlphaFoldDB" id="R7V3U8"/>
<dbReference type="InterPro" id="IPR013390">
    <property type="entry name" value="T3SS_HpaP"/>
</dbReference>
<dbReference type="Proteomes" id="UP000014760">
    <property type="component" value="Unassembled WGS sequence"/>
</dbReference>
<evidence type="ECO:0000313" key="4">
    <source>
        <dbReference type="EnsemblMetazoa" id="CapteP218543"/>
    </source>
</evidence>
<proteinExistence type="predicted"/>
<feature type="region of interest" description="Disordered" evidence="2">
    <location>
        <begin position="152"/>
        <end position="249"/>
    </location>
</feature>
<feature type="compositionally biased region" description="Polar residues" evidence="2">
    <location>
        <begin position="240"/>
        <end position="249"/>
    </location>
</feature>
<name>R7V3U8_CAPTE</name>
<dbReference type="HOGENOM" id="CLU_714222_0_0_1"/>
<dbReference type="InterPro" id="IPR053716">
    <property type="entry name" value="Flag_assembly_chemotaxis_eff"/>
</dbReference>